<dbReference type="InterPro" id="IPR051135">
    <property type="entry name" value="Gal/GlcNAc/GalNAc_ST"/>
</dbReference>
<organism evidence="2 3">
    <name type="scientific">Armadillidium nasatum</name>
    <dbReference type="NCBI Taxonomy" id="96803"/>
    <lineage>
        <taxon>Eukaryota</taxon>
        <taxon>Metazoa</taxon>
        <taxon>Ecdysozoa</taxon>
        <taxon>Arthropoda</taxon>
        <taxon>Crustacea</taxon>
        <taxon>Multicrustacea</taxon>
        <taxon>Malacostraca</taxon>
        <taxon>Eumalacostraca</taxon>
        <taxon>Peracarida</taxon>
        <taxon>Isopoda</taxon>
        <taxon>Oniscidea</taxon>
        <taxon>Crinocheta</taxon>
        <taxon>Armadillidiidae</taxon>
        <taxon>Armadillidium</taxon>
    </lineage>
</organism>
<dbReference type="OrthoDB" id="6138663at2759"/>
<keyword evidence="2" id="KW-0808">Transferase</keyword>
<dbReference type="Gene3D" id="3.40.50.300">
    <property type="entry name" value="P-loop containing nucleotide triphosphate hydrolases"/>
    <property type="match status" value="1"/>
</dbReference>
<dbReference type="InterPro" id="IPR027417">
    <property type="entry name" value="P-loop_NTPase"/>
</dbReference>
<dbReference type="PANTHER" id="PTHR10704:SF44">
    <property type="entry name" value="LD35051P-RELATED"/>
    <property type="match status" value="1"/>
</dbReference>
<dbReference type="AlphaFoldDB" id="A0A5N5SVX5"/>
<dbReference type="SUPFAM" id="SSF52540">
    <property type="entry name" value="P-loop containing nucleoside triphosphate hydrolases"/>
    <property type="match status" value="1"/>
</dbReference>
<dbReference type="Pfam" id="PF00685">
    <property type="entry name" value="Sulfotransfer_1"/>
    <property type="match status" value="1"/>
</dbReference>
<evidence type="ECO:0000313" key="3">
    <source>
        <dbReference type="Proteomes" id="UP000326759"/>
    </source>
</evidence>
<sequence length="276" mass="32823">MLINDSINDLGMNIPEPVKFAMIRQLFQCGVSTEFMKDYKRWNEIYPKRHCSGEDECPPLDITDVVDDCLNADYRIIKTVRMNLETVEDFFRLPSFRMLKVIFLVRDPRGTMKSMTHIAKEKKIWNVTAQEMCSRIRNNAIMFHTLNRLYPNRLYFLRYEDMSLRPFEKALELWRFINASSTAVEIPEGWKTFLNESQTSKNITEAHDHPFNIKARSTKYWQSWRKEISKGDFNEVQKYCKDVLENLGYKEFRSFKIMRNMSISSITKKNCENIPC</sequence>
<dbReference type="Proteomes" id="UP000326759">
    <property type="component" value="Unassembled WGS sequence"/>
</dbReference>
<evidence type="ECO:0000259" key="1">
    <source>
        <dbReference type="Pfam" id="PF00685"/>
    </source>
</evidence>
<accession>A0A5N5SVX5</accession>
<keyword evidence="3" id="KW-1185">Reference proteome</keyword>
<name>A0A5N5SVX5_9CRUS</name>
<dbReference type="PANTHER" id="PTHR10704">
    <property type="entry name" value="CARBOHYDRATE SULFOTRANSFERASE"/>
    <property type="match status" value="1"/>
</dbReference>
<dbReference type="EMBL" id="SEYY01019858">
    <property type="protein sequence ID" value="KAB7497839.1"/>
    <property type="molecule type" value="Genomic_DNA"/>
</dbReference>
<gene>
    <name evidence="2" type="primary">chst1</name>
    <name evidence="2" type="ORF">Anas_02990</name>
</gene>
<protein>
    <submittedName>
        <fullName evidence="2">Carbohydrate sulfotransferase 1</fullName>
    </submittedName>
</protein>
<comment type="caution">
    <text evidence="2">The sequence shown here is derived from an EMBL/GenBank/DDBJ whole genome shotgun (WGS) entry which is preliminary data.</text>
</comment>
<dbReference type="GO" id="GO:0006790">
    <property type="term" value="P:sulfur compound metabolic process"/>
    <property type="evidence" value="ECO:0007669"/>
    <property type="project" value="TreeGrafter"/>
</dbReference>
<evidence type="ECO:0000313" key="2">
    <source>
        <dbReference type="EMBL" id="KAB7497839.1"/>
    </source>
</evidence>
<proteinExistence type="predicted"/>
<dbReference type="GO" id="GO:0001517">
    <property type="term" value="F:N-acetylglucosamine 6-O-sulfotransferase activity"/>
    <property type="evidence" value="ECO:0007669"/>
    <property type="project" value="TreeGrafter"/>
</dbReference>
<feature type="domain" description="Sulfotransferase" evidence="1">
    <location>
        <begin position="99"/>
        <end position="246"/>
    </location>
</feature>
<dbReference type="GO" id="GO:0006044">
    <property type="term" value="P:N-acetylglucosamine metabolic process"/>
    <property type="evidence" value="ECO:0007669"/>
    <property type="project" value="TreeGrafter"/>
</dbReference>
<reference evidence="2 3" key="1">
    <citation type="journal article" date="2019" name="PLoS Biol.">
        <title>Sex chromosomes control vertical transmission of feminizing Wolbachia symbionts in an isopod.</title>
        <authorList>
            <person name="Becking T."/>
            <person name="Chebbi M.A."/>
            <person name="Giraud I."/>
            <person name="Moumen B."/>
            <person name="Laverre T."/>
            <person name="Caubet Y."/>
            <person name="Peccoud J."/>
            <person name="Gilbert C."/>
            <person name="Cordaux R."/>
        </authorList>
    </citation>
    <scope>NUCLEOTIDE SEQUENCE [LARGE SCALE GENOMIC DNA]</scope>
    <source>
        <strain evidence="2">ANa2</strain>
        <tissue evidence="2">Whole body excluding digestive tract and cuticle</tissue>
    </source>
</reference>
<dbReference type="InterPro" id="IPR000863">
    <property type="entry name" value="Sulfotransferase_dom"/>
</dbReference>